<organism evidence="2 3">
    <name type="scientific">Kitasatospora cathayae</name>
    <dbReference type="NCBI Taxonomy" id="3004092"/>
    <lineage>
        <taxon>Bacteria</taxon>
        <taxon>Bacillati</taxon>
        <taxon>Actinomycetota</taxon>
        <taxon>Actinomycetes</taxon>
        <taxon>Kitasatosporales</taxon>
        <taxon>Streptomycetaceae</taxon>
        <taxon>Kitasatospora</taxon>
    </lineage>
</organism>
<reference evidence="3" key="1">
    <citation type="submission" date="2022-12" db="EMBL/GenBank/DDBJ databases">
        <authorList>
            <person name="Mo P."/>
        </authorList>
    </citation>
    <scope>NUCLEOTIDE SEQUENCE [LARGE SCALE GENOMIC DNA]</scope>
    <source>
        <strain evidence="3">HUAS 3-15</strain>
    </source>
</reference>
<dbReference type="RefSeq" id="WP_270150227.1">
    <property type="nucleotide sequence ID" value="NZ_CP115450.1"/>
</dbReference>
<dbReference type="Proteomes" id="UP001212821">
    <property type="component" value="Chromosome"/>
</dbReference>
<sequence length="109" mass="12297">MCPDQVHQGTGTLTAYAEQLVDSHHWTFCWDRPPSADSNIIDVQSKSISGRRVHFRRPSTSFRPACAATPGARFPATRVSCVIFVTHIKSLFICLPTVRYTYRRFIASP</sequence>
<feature type="domain" description="DUF4253" evidence="1">
    <location>
        <begin position="1"/>
        <end position="31"/>
    </location>
</feature>
<dbReference type="InterPro" id="IPR025349">
    <property type="entry name" value="DUF4253"/>
</dbReference>
<dbReference type="Pfam" id="PF14062">
    <property type="entry name" value="DUF4253"/>
    <property type="match status" value="1"/>
</dbReference>
<keyword evidence="3" id="KW-1185">Reference proteome</keyword>
<evidence type="ECO:0000313" key="3">
    <source>
        <dbReference type="Proteomes" id="UP001212821"/>
    </source>
</evidence>
<gene>
    <name evidence="2" type="ORF">O1G21_37835</name>
</gene>
<name>A0ABY7QF96_9ACTN</name>
<protein>
    <submittedName>
        <fullName evidence="2">DUF4253 domain-containing protein</fullName>
    </submittedName>
</protein>
<evidence type="ECO:0000259" key="1">
    <source>
        <dbReference type="Pfam" id="PF14062"/>
    </source>
</evidence>
<accession>A0ABY7QF96</accession>
<evidence type="ECO:0000313" key="2">
    <source>
        <dbReference type="EMBL" id="WBP91069.1"/>
    </source>
</evidence>
<dbReference type="EMBL" id="CP115450">
    <property type="protein sequence ID" value="WBP91069.1"/>
    <property type="molecule type" value="Genomic_DNA"/>
</dbReference>
<proteinExistence type="predicted"/>